<name>A0A369JSA4_HYPMA</name>
<organism evidence="2 3">
    <name type="scientific">Hypsizygus marmoreus</name>
    <name type="common">White beech mushroom</name>
    <name type="synonym">Agaricus marmoreus</name>
    <dbReference type="NCBI Taxonomy" id="39966"/>
    <lineage>
        <taxon>Eukaryota</taxon>
        <taxon>Fungi</taxon>
        <taxon>Dikarya</taxon>
        <taxon>Basidiomycota</taxon>
        <taxon>Agaricomycotina</taxon>
        <taxon>Agaricomycetes</taxon>
        <taxon>Agaricomycetidae</taxon>
        <taxon>Agaricales</taxon>
        <taxon>Tricholomatineae</taxon>
        <taxon>Lyophyllaceae</taxon>
        <taxon>Hypsizygus</taxon>
    </lineage>
</organism>
<evidence type="ECO:0000256" key="1">
    <source>
        <dbReference type="SAM" id="Phobius"/>
    </source>
</evidence>
<sequence>MLSTPHAAQHARYKAYGWTTMDYLLYVILTHAQLFRAVGYSMLVRLLSYGSTGVKIVGAKDVQAVDPEVAMTCMECCWLDGEMNTDGMLEKTKK</sequence>
<evidence type="ECO:0000313" key="3">
    <source>
        <dbReference type="Proteomes" id="UP000076154"/>
    </source>
</evidence>
<dbReference type="EMBL" id="LUEZ02000045">
    <property type="protein sequence ID" value="RDB24212.1"/>
    <property type="molecule type" value="Genomic_DNA"/>
</dbReference>
<dbReference type="Proteomes" id="UP000076154">
    <property type="component" value="Unassembled WGS sequence"/>
</dbReference>
<comment type="caution">
    <text evidence="2">The sequence shown here is derived from an EMBL/GenBank/DDBJ whole genome shotgun (WGS) entry which is preliminary data.</text>
</comment>
<reference evidence="2" key="1">
    <citation type="submission" date="2018-04" db="EMBL/GenBank/DDBJ databases">
        <title>Whole genome sequencing of Hypsizygus marmoreus.</title>
        <authorList>
            <person name="Choi I.-G."/>
            <person name="Min B."/>
            <person name="Kim J.-G."/>
            <person name="Kim S."/>
            <person name="Oh Y.-L."/>
            <person name="Kong W.-S."/>
            <person name="Park H."/>
            <person name="Jeong J."/>
            <person name="Song E.-S."/>
        </authorList>
    </citation>
    <scope>NUCLEOTIDE SEQUENCE [LARGE SCALE GENOMIC DNA]</scope>
    <source>
        <strain evidence="2">51987-8</strain>
    </source>
</reference>
<dbReference type="InParanoid" id="A0A369JSA4"/>
<keyword evidence="3" id="KW-1185">Reference proteome</keyword>
<proteinExistence type="predicted"/>
<dbReference type="AlphaFoldDB" id="A0A369JSA4"/>
<keyword evidence="1" id="KW-1133">Transmembrane helix</keyword>
<keyword evidence="1" id="KW-0812">Transmembrane</keyword>
<accession>A0A369JSA4</accession>
<feature type="transmembrane region" description="Helical" evidence="1">
    <location>
        <begin position="23"/>
        <end position="43"/>
    </location>
</feature>
<dbReference type="OrthoDB" id="3192156at2759"/>
<evidence type="ECO:0000313" key="2">
    <source>
        <dbReference type="EMBL" id="RDB24212.1"/>
    </source>
</evidence>
<keyword evidence="1" id="KW-0472">Membrane</keyword>
<gene>
    <name evidence="2" type="ORF">Hypma_008603</name>
</gene>
<protein>
    <submittedName>
        <fullName evidence="2">Uncharacterized protein</fullName>
    </submittedName>
</protein>